<evidence type="ECO:0000256" key="2">
    <source>
        <dbReference type="ARBA" id="ARBA00023054"/>
    </source>
</evidence>
<accession>A0ABQ6MWD7</accession>
<evidence type="ECO:0008006" key="8">
    <source>
        <dbReference type="Google" id="ProtNLM"/>
    </source>
</evidence>
<dbReference type="InterPro" id="IPR054414">
    <property type="entry name" value="Ccdc124/Oxs1_C"/>
</dbReference>
<evidence type="ECO:0000256" key="3">
    <source>
        <dbReference type="SAM" id="MobiDB-lite"/>
    </source>
</evidence>
<evidence type="ECO:0000256" key="1">
    <source>
        <dbReference type="ARBA" id="ARBA00008296"/>
    </source>
</evidence>
<protein>
    <recommendedName>
        <fullName evidence="8">DUF1014-domain-containing protein</fullName>
    </recommendedName>
</protein>
<gene>
    <name evidence="6" type="ORF">TeGR_g12749</name>
</gene>
<keyword evidence="2" id="KW-0175">Coiled coil</keyword>
<name>A0ABQ6MWD7_9STRA</name>
<feature type="compositionally biased region" description="Low complexity" evidence="3">
    <location>
        <begin position="38"/>
        <end position="57"/>
    </location>
</feature>
<feature type="domain" description="Coiled-coil" evidence="4">
    <location>
        <begin position="185"/>
        <end position="250"/>
    </location>
</feature>
<feature type="region of interest" description="Disordered" evidence="3">
    <location>
        <begin position="1"/>
        <end position="98"/>
    </location>
</feature>
<proteinExistence type="inferred from homology"/>
<dbReference type="InterPro" id="IPR054413">
    <property type="entry name" value="LSO1/2"/>
</dbReference>
<feature type="compositionally biased region" description="Low complexity" evidence="3">
    <location>
        <begin position="15"/>
        <end position="31"/>
    </location>
</feature>
<keyword evidence="7" id="KW-1185">Reference proteome</keyword>
<dbReference type="Pfam" id="PF22048">
    <property type="entry name" value="LSO1_2-like"/>
    <property type="match status" value="1"/>
</dbReference>
<dbReference type="Pfam" id="PF06244">
    <property type="entry name" value="Ccdc124"/>
    <property type="match status" value="1"/>
</dbReference>
<organism evidence="6 7">
    <name type="scientific">Tetraparma gracilis</name>
    <dbReference type="NCBI Taxonomy" id="2962635"/>
    <lineage>
        <taxon>Eukaryota</taxon>
        <taxon>Sar</taxon>
        <taxon>Stramenopiles</taxon>
        <taxon>Ochrophyta</taxon>
        <taxon>Bolidophyceae</taxon>
        <taxon>Parmales</taxon>
        <taxon>Triparmaceae</taxon>
        <taxon>Tetraparma</taxon>
    </lineage>
</organism>
<comment type="similarity">
    <text evidence="1">Belongs to the CCDC124 family.</text>
</comment>
<sequence>MPPKRVNTKVEAANAKKALSQSAKDAASAAAAERETAADWAQGSNARGASRAGAAAGKADEAARKKREKEALLAEEEAGLGAGGRAKAGGIGKKNVKGKKDDLSFLEDGLVSAADKKARKKKEDATKKAAAQLRKEGEAQAAKAAKAGSLTGNGIVDASEITGDGLGGIAGNQNAPLDDGGVSGIDGGLSVFSFGDRPEISDKNRRALHLQFEEKTLPRMREEQPGLRLQQYKERIFELWRKSPENPANKEGGGKAP</sequence>
<evidence type="ECO:0000259" key="5">
    <source>
        <dbReference type="Pfam" id="PF22048"/>
    </source>
</evidence>
<feature type="compositionally biased region" description="Basic and acidic residues" evidence="3">
    <location>
        <begin position="121"/>
        <end position="133"/>
    </location>
</feature>
<dbReference type="PANTHER" id="PTHR21680:SF0">
    <property type="entry name" value="COILED-COIL DOMAIN-CONTAINING PROTEIN 124"/>
    <property type="match status" value="1"/>
</dbReference>
<feature type="compositionally biased region" description="Gly residues" evidence="3">
    <location>
        <begin position="80"/>
        <end position="92"/>
    </location>
</feature>
<evidence type="ECO:0000313" key="7">
    <source>
        <dbReference type="Proteomes" id="UP001165060"/>
    </source>
</evidence>
<reference evidence="6 7" key="1">
    <citation type="journal article" date="2023" name="Commun. Biol.">
        <title>Genome analysis of Parmales, the sister group of diatoms, reveals the evolutionary specialization of diatoms from phago-mixotrophs to photoautotrophs.</title>
        <authorList>
            <person name="Ban H."/>
            <person name="Sato S."/>
            <person name="Yoshikawa S."/>
            <person name="Yamada K."/>
            <person name="Nakamura Y."/>
            <person name="Ichinomiya M."/>
            <person name="Sato N."/>
            <person name="Blanc-Mathieu R."/>
            <person name="Endo H."/>
            <person name="Kuwata A."/>
            <person name="Ogata H."/>
        </authorList>
    </citation>
    <scope>NUCLEOTIDE SEQUENCE [LARGE SCALE GENOMIC DNA]</scope>
</reference>
<dbReference type="Proteomes" id="UP001165060">
    <property type="component" value="Unassembled WGS sequence"/>
</dbReference>
<feature type="compositionally biased region" description="Basic and acidic residues" evidence="3">
    <location>
        <begin position="58"/>
        <end position="72"/>
    </location>
</feature>
<comment type="caution">
    <text evidence="6">The sequence shown here is derived from an EMBL/GenBank/DDBJ whole genome shotgun (WGS) entry which is preliminary data.</text>
</comment>
<dbReference type="PANTHER" id="PTHR21680">
    <property type="entry name" value="COILED-COIL DOMAIN-CONTAINING PROTEIN 124"/>
    <property type="match status" value="1"/>
</dbReference>
<feature type="domain" description="LSO1/LSO2" evidence="5">
    <location>
        <begin position="8"/>
        <end position="77"/>
    </location>
</feature>
<evidence type="ECO:0000313" key="6">
    <source>
        <dbReference type="EMBL" id="GMI33928.1"/>
    </source>
</evidence>
<feature type="region of interest" description="Disordered" evidence="3">
    <location>
        <begin position="114"/>
        <end position="133"/>
    </location>
</feature>
<dbReference type="EMBL" id="BRYB01001799">
    <property type="protein sequence ID" value="GMI33928.1"/>
    <property type="molecule type" value="Genomic_DNA"/>
</dbReference>
<evidence type="ECO:0000259" key="4">
    <source>
        <dbReference type="Pfam" id="PF06244"/>
    </source>
</evidence>
<dbReference type="InterPro" id="IPR010422">
    <property type="entry name" value="Ccdc124/Oxs1"/>
</dbReference>